<reference evidence="2" key="2">
    <citation type="journal article" date="2018" name="Mol. Plant Microbe Interact.">
        <title>Genome sequence resources for the wheat stripe rust pathogen (Puccinia striiformis f. sp. tritici) and the barley stripe rust pathogen (Puccinia striiformis f. sp. hordei).</title>
        <authorList>
            <person name="Xia C."/>
            <person name="Wang M."/>
            <person name="Yin C."/>
            <person name="Cornejo O.E."/>
            <person name="Hulbert S.H."/>
            <person name="Chen X."/>
        </authorList>
    </citation>
    <scope>NUCLEOTIDE SEQUENCE [LARGE SCALE GENOMIC DNA]</scope>
    <source>
        <strain evidence="2">93-210</strain>
    </source>
</reference>
<dbReference type="EMBL" id="CM045876">
    <property type="protein sequence ID" value="KAI7942299.1"/>
    <property type="molecule type" value="Genomic_DNA"/>
</dbReference>
<reference evidence="1 2" key="3">
    <citation type="journal article" date="2022" name="Microbiol. Spectr.">
        <title>Folding features and dynamics of 3D genome architecture in plant fungal pathogens.</title>
        <authorList>
            <person name="Xia C."/>
        </authorList>
    </citation>
    <scope>NUCLEOTIDE SEQUENCE [LARGE SCALE GENOMIC DNA]</scope>
    <source>
        <strain evidence="1 2">93-210</strain>
    </source>
</reference>
<keyword evidence="2" id="KW-1185">Reference proteome</keyword>
<dbReference type="Proteomes" id="UP001060170">
    <property type="component" value="Chromosome 12"/>
</dbReference>
<sequence length="384" mass="42511">LCPLLIRGHIRNDITNSLTVKTCESVISGGIIVSFTCRAKLDQSCFMADSLYNHPFEASNQLCQQAVRQSFLLWCAGISAKPSPINFKVKKRERAYLVDIVVRSTSKDKLERICFITDSWINHPFGAWNQLQERLNSGSYSGSVADFSSNPVCIQPKQCSTFPFLVRGNIRKVLTDNFTPQTCGRAYPVGWLGTVSALSLTPATTTHSERGISCKHVRSPVLTQEALMTCLQIISESTLSSAVLPSFLVCGHIRKVVTNHLTVKKRERVYPMGIVVTSTPKAKLDWICFLTDCCNSHPSEAGNKLRESNLIWVRVSSEARPKSGSDSGSADSFLNSFRIQKQAFSHRNQAISEGLISFLMRGHVRNAITNHLTAKKCEPGISGR</sequence>
<protein>
    <submittedName>
        <fullName evidence="1">Uncharacterized protein</fullName>
    </submittedName>
</protein>
<name>A0ACC0E1J8_9BASI</name>
<evidence type="ECO:0000313" key="1">
    <source>
        <dbReference type="EMBL" id="KAI7942299.1"/>
    </source>
</evidence>
<accession>A0ACC0E1J8</accession>
<organism evidence="1 2">
    <name type="scientific">Puccinia striiformis f. sp. tritici</name>
    <dbReference type="NCBI Taxonomy" id="168172"/>
    <lineage>
        <taxon>Eukaryota</taxon>
        <taxon>Fungi</taxon>
        <taxon>Dikarya</taxon>
        <taxon>Basidiomycota</taxon>
        <taxon>Pucciniomycotina</taxon>
        <taxon>Pucciniomycetes</taxon>
        <taxon>Pucciniales</taxon>
        <taxon>Pucciniaceae</taxon>
        <taxon>Puccinia</taxon>
    </lineage>
</organism>
<gene>
    <name evidence="1" type="ORF">MJO28_012326</name>
</gene>
<reference evidence="2" key="1">
    <citation type="journal article" date="2018" name="BMC Genomics">
        <title>Genomic insights into host adaptation between the wheat stripe rust pathogen (Puccinia striiformis f. sp. tritici) and the barley stripe rust pathogen (Puccinia striiformis f. sp. hordei).</title>
        <authorList>
            <person name="Xia C."/>
            <person name="Wang M."/>
            <person name="Yin C."/>
            <person name="Cornejo O.E."/>
            <person name="Hulbert S.H."/>
            <person name="Chen X."/>
        </authorList>
    </citation>
    <scope>NUCLEOTIDE SEQUENCE [LARGE SCALE GENOMIC DNA]</scope>
    <source>
        <strain evidence="2">93-210</strain>
    </source>
</reference>
<evidence type="ECO:0000313" key="2">
    <source>
        <dbReference type="Proteomes" id="UP001060170"/>
    </source>
</evidence>
<proteinExistence type="predicted"/>
<feature type="non-terminal residue" evidence="1">
    <location>
        <position position="1"/>
    </location>
</feature>
<comment type="caution">
    <text evidence="1">The sequence shown here is derived from an EMBL/GenBank/DDBJ whole genome shotgun (WGS) entry which is preliminary data.</text>
</comment>